<dbReference type="Gene3D" id="1.10.3720.10">
    <property type="entry name" value="MetI-like"/>
    <property type="match status" value="1"/>
</dbReference>
<evidence type="ECO:0000313" key="10">
    <source>
        <dbReference type="Proteomes" id="UP000886858"/>
    </source>
</evidence>
<dbReference type="PANTHER" id="PTHR43227">
    <property type="entry name" value="BLL4140 PROTEIN"/>
    <property type="match status" value="1"/>
</dbReference>
<evidence type="ECO:0000313" key="9">
    <source>
        <dbReference type="EMBL" id="HJA93316.1"/>
    </source>
</evidence>
<dbReference type="PROSITE" id="PS50928">
    <property type="entry name" value="ABC_TM1"/>
    <property type="match status" value="1"/>
</dbReference>
<feature type="domain" description="ABC transmembrane type-1" evidence="8">
    <location>
        <begin position="74"/>
        <end position="289"/>
    </location>
</feature>
<dbReference type="InterPro" id="IPR000515">
    <property type="entry name" value="MetI-like"/>
</dbReference>
<evidence type="ECO:0000256" key="1">
    <source>
        <dbReference type="ARBA" id="ARBA00004651"/>
    </source>
</evidence>
<feature type="transmembrane region" description="Helical" evidence="7">
    <location>
        <begin position="78"/>
        <end position="98"/>
    </location>
</feature>
<dbReference type="AlphaFoldDB" id="A0A9D2L1G2"/>
<feature type="transmembrane region" description="Helical" evidence="7">
    <location>
        <begin position="119"/>
        <end position="139"/>
    </location>
</feature>
<evidence type="ECO:0000256" key="3">
    <source>
        <dbReference type="ARBA" id="ARBA00022475"/>
    </source>
</evidence>
<dbReference type="GO" id="GO:0005886">
    <property type="term" value="C:plasma membrane"/>
    <property type="evidence" value="ECO:0007669"/>
    <property type="project" value="UniProtKB-SubCell"/>
</dbReference>
<feature type="transmembrane region" description="Helical" evidence="7">
    <location>
        <begin position="12"/>
        <end position="38"/>
    </location>
</feature>
<evidence type="ECO:0000256" key="2">
    <source>
        <dbReference type="ARBA" id="ARBA00022448"/>
    </source>
</evidence>
<dbReference type="SUPFAM" id="SSF161098">
    <property type="entry name" value="MetI-like"/>
    <property type="match status" value="1"/>
</dbReference>
<dbReference type="Proteomes" id="UP000886858">
    <property type="component" value="Unassembled WGS sequence"/>
</dbReference>
<evidence type="ECO:0000256" key="5">
    <source>
        <dbReference type="ARBA" id="ARBA00022989"/>
    </source>
</evidence>
<dbReference type="InterPro" id="IPR050809">
    <property type="entry name" value="UgpAE/MalFG_permease"/>
</dbReference>
<evidence type="ECO:0000256" key="6">
    <source>
        <dbReference type="ARBA" id="ARBA00023136"/>
    </source>
</evidence>
<accession>A0A9D2L1G2</accession>
<keyword evidence="5 7" id="KW-1133">Transmembrane helix</keyword>
<gene>
    <name evidence="9" type="ORF">H9717_09440</name>
</gene>
<evidence type="ECO:0000256" key="7">
    <source>
        <dbReference type="RuleBase" id="RU363032"/>
    </source>
</evidence>
<dbReference type="InterPro" id="IPR035906">
    <property type="entry name" value="MetI-like_sf"/>
</dbReference>
<protein>
    <submittedName>
        <fullName evidence="9">ABC transporter permease subunit</fullName>
    </submittedName>
</protein>
<evidence type="ECO:0000259" key="8">
    <source>
        <dbReference type="PROSITE" id="PS50928"/>
    </source>
</evidence>
<dbReference type="Pfam" id="PF00528">
    <property type="entry name" value="BPD_transp_1"/>
    <property type="match status" value="1"/>
</dbReference>
<sequence length="302" mass="34462">MKRKKKISIKLFLYVLPGLILVFIFNYFSIWGWLYAFFQYKPGRSLFDCEFVGWDNFTTLFGNRIMRNNLIRVLKNTFGIHLLGYLFTPLPMIFAIFLSELGSVKFKKAVQTITTLPHFISWVIVFSLATSLFSTNGLVNNLLIEWGIRDTAINFLATDKHVWLTQVLLQQWKGIGWSAIIYFAAIAGIDQELYEAAMVDGAGKLKRIWYITVPHLIPTFFVLLIMGIGNFLNTGYDQYLTFGNALNKEYIEVLDLYVYNLGLGSGQISYSVAVGIMKSGVAFTLFGFANFLSKRIRGESVF</sequence>
<dbReference type="GO" id="GO:0055085">
    <property type="term" value="P:transmembrane transport"/>
    <property type="evidence" value="ECO:0007669"/>
    <property type="project" value="InterPro"/>
</dbReference>
<reference evidence="9" key="2">
    <citation type="submission" date="2021-04" db="EMBL/GenBank/DDBJ databases">
        <authorList>
            <person name="Gilroy R."/>
        </authorList>
    </citation>
    <scope>NUCLEOTIDE SEQUENCE</scope>
    <source>
        <strain evidence="9">CHK179-7159</strain>
    </source>
</reference>
<organism evidence="9 10">
    <name type="scientific">Candidatus Eisenbergiella merdipullorum</name>
    <dbReference type="NCBI Taxonomy" id="2838553"/>
    <lineage>
        <taxon>Bacteria</taxon>
        <taxon>Bacillati</taxon>
        <taxon>Bacillota</taxon>
        <taxon>Clostridia</taxon>
        <taxon>Lachnospirales</taxon>
        <taxon>Lachnospiraceae</taxon>
        <taxon>Eisenbergiella</taxon>
    </lineage>
</organism>
<evidence type="ECO:0000256" key="4">
    <source>
        <dbReference type="ARBA" id="ARBA00022692"/>
    </source>
</evidence>
<feature type="transmembrane region" description="Helical" evidence="7">
    <location>
        <begin position="268"/>
        <end position="292"/>
    </location>
</feature>
<comment type="caution">
    <text evidence="9">The sequence shown here is derived from an EMBL/GenBank/DDBJ whole genome shotgun (WGS) entry which is preliminary data.</text>
</comment>
<comment type="subcellular location">
    <subcellularLocation>
        <location evidence="1 7">Cell membrane</location>
        <topology evidence="1 7">Multi-pass membrane protein</topology>
    </subcellularLocation>
</comment>
<reference evidence="9" key="1">
    <citation type="journal article" date="2021" name="PeerJ">
        <title>Extensive microbial diversity within the chicken gut microbiome revealed by metagenomics and culture.</title>
        <authorList>
            <person name="Gilroy R."/>
            <person name="Ravi A."/>
            <person name="Getino M."/>
            <person name="Pursley I."/>
            <person name="Horton D.L."/>
            <person name="Alikhan N.F."/>
            <person name="Baker D."/>
            <person name="Gharbi K."/>
            <person name="Hall N."/>
            <person name="Watson M."/>
            <person name="Adriaenssens E.M."/>
            <person name="Foster-Nyarko E."/>
            <person name="Jarju S."/>
            <person name="Secka A."/>
            <person name="Antonio M."/>
            <person name="Oren A."/>
            <person name="Chaudhuri R.R."/>
            <person name="La Ragione R."/>
            <person name="Hildebrand F."/>
            <person name="Pallen M.J."/>
        </authorList>
    </citation>
    <scope>NUCLEOTIDE SEQUENCE</scope>
    <source>
        <strain evidence="9">CHK179-7159</strain>
    </source>
</reference>
<name>A0A9D2L1G2_9FIRM</name>
<comment type="similarity">
    <text evidence="7">Belongs to the binding-protein-dependent transport system permease family.</text>
</comment>
<keyword evidence="4 7" id="KW-0812">Transmembrane</keyword>
<feature type="transmembrane region" description="Helical" evidence="7">
    <location>
        <begin position="209"/>
        <end position="232"/>
    </location>
</feature>
<dbReference type="PANTHER" id="PTHR43227:SF11">
    <property type="entry name" value="BLL4140 PROTEIN"/>
    <property type="match status" value="1"/>
</dbReference>
<proteinExistence type="inferred from homology"/>
<keyword evidence="2 7" id="KW-0813">Transport</keyword>
<dbReference type="CDD" id="cd06261">
    <property type="entry name" value="TM_PBP2"/>
    <property type="match status" value="1"/>
</dbReference>
<feature type="transmembrane region" description="Helical" evidence="7">
    <location>
        <begin position="172"/>
        <end position="189"/>
    </location>
</feature>
<keyword evidence="6 7" id="KW-0472">Membrane</keyword>
<keyword evidence="3" id="KW-1003">Cell membrane</keyword>
<dbReference type="EMBL" id="DWYY01000102">
    <property type="protein sequence ID" value="HJA93316.1"/>
    <property type="molecule type" value="Genomic_DNA"/>
</dbReference>